<dbReference type="Pfam" id="PF01470">
    <property type="entry name" value="Peptidase_C15"/>
    <property type="match status" value="1"/>
</dbReference>
<evidence type="ECO:0000256" key="1">
    <source>
        <dbReference type="ARBA" id="ARBA00006641"/>
    </source>
</evidence>
<dbReference type="Gene3D" id="3.40.630.20">
    <property type="entry name" value="Peptidase C15, pyroglutamyl peptidase I-like"/>
    <property type="match status" value="1"/>
</dbReference>
<dbReference type="GO" id="GO:0006508">
    <property type="term" value="P:proteolysis"/>
    <property type="evidence" value="ECO:0007669"/>
    <property type="project" value="UniProtKB-KW"/>
</dbReference>
<name>A0AAD5USS7_9APHY</name>
<evidence type="ECO:0000313" key="5">
    <source>
        <dbReference type="EMBL" id="KAJ3476855.1"/>
    </source>
</evidence>
<keyword evidence="2" id="KW-0645">Protease</keyword>
<dbReference type="PANTHER" id="PTHR23402">
    <property type="entry name" value="PROTEASE FAMILY C15 PYROGLUTAMYL-PEPTIDASE I-RELATED"/>
    <property type="match status" value="1"/>
</dbReference>
<reference evidence="5" key="1">
    <citation type="submission" date="2022-07" db="EMBL/GenBank/DDBJ databases">
        <title>Genome Sequence of Physisporinus lineatus.</title>
        <authorList>
            <person name="Buettner E."/>
        </authorList>
    </citation>
    <scope>NUCLEOTIDE SEQUENCE</scope>
    <source>
        <strain evidence="5">VT162</strain>
    </source>
</reference>
<comment type="caution">
    <text evidence="5">The sequence shown here is derived from an EMBL/GenBank/DDBJ whole genome shotgun (WGS) entry which is preliminary data.</text>
</comment>
<keyword evidence="3" id="KW-0378">Hydrolase</keyword>
<dbReference type="EMBL" id="JANAWD010000660">
    <property type="protein sequence ID" value="KAJ3476855.1"/>
    <property type="molecule type" value="Genomic_DNA"/>
</dbReference>
<gene>
    <name evidence="5" type="ORF">NLI96_g10874</name>
</gene>
<evidence type="ECO:0000256" key="3">
    <source>
        <dbReference type="ARBA" id="ARBA00022801"/>
    </source>
</evidence>
<evidence type="ECO:0000313" key="6">
    <source>
        <dbReference type="Proteomes" id="UP001212997"/>
    </source>
</evidence>
<dbReference type="SUPFAM" id="SSF53182">
    <property type="entry name" value="Pyrrolidone carboxyl peptidase (pyroglutamate aminopeptidase)"/>
    <property type="match status" value="1"/>
</dbReference>
<keyword evidence="4" id="KW-0788">Thiol protease</keyword>
<organism evidence="5 6">
    <name type="scientific">Meripilus lineatus</name>
    <dbReference type="NCBI Taxonomy" id="2056292"/>
    <lineage>
        <taxon>Eukaryota</taxon>
        <taxon>Fungi</taxon>
        <taxon>Dikarya</taxon>
        <taxon>Basidiomycota</taxon>
        <taxon>Agaricomycotina</taxon>
        <taxon>Agaricomycetes</taxon>
        <taxon>Polyporales</taxon>
        <taxon>Meripilaceae</taxon>
        <taxon>Meripilus</taxon>
    </lineage>
</organism>
<dbReference type="PANTHER" id="PTHR23402:SF1">
    <property type="entry name" value="PYROGLUTAMYL-PEPTIDASE I"/>
    <property type="match status" value="1"/>
</dbReference>
<evidence type="ECO:0008006" key="7">
    <source>
        <dbReference type="Google" id="ProtNLM"/>
    </source>
</evidence>
<sequence length="244" mass="26728">MPSFSSQTSEPIEPDTLRVLITGFGPFSGYTQNPSWLAVRRLHNTTTTVKTQSASTPPTLLRSASQDLLSTRRVHITTLEVPVTYQAVLSTVPGFHTRPPTLPPVDDATLVSIPPPTEGYDFIFHVGVAGRGPIRVETLAHKLGYRMKDVEGQYAPIVHLSDEDEKNVLVSGNTQSNDLRIGVDRDEGVEPSNHEPIRGFGKGYEGFANSLCTDLDVSRLIAHLKESGIEMRVTFCVTSFTIVL</sequence>
<comment type="similarity">
    <text evidence="1">Belongs to the peptidase C15 family.</text>
</comment>
<evidence type="ECO:0000256" key="4">
    <source>
        <dbReference type="ARBA" id="ARBA00022807"/>
    </source>
</evidence>
<dbReference type="Proteomes" id="UP001212997">
    <property type="component" value="Unassembled WGS sequence"/>
</dbReference>
<proteinExistence type="inferred from homology"/>
<evidence type="ECO:0000256" key="2">
    <source>
        <dbReference type="ARBA" id="ARBA00022670"/>
    </source>
</evidence>
<dbReference type="InterPro" id="IPR016125">
    <property type="entry name" value="Peptidase_C15-like"/>
</dbReference>
<accession>A0AAD5USS7</accession>
<dbReference type="GO" id="GO:0008234">
    <property type="term" value="F:cysteine-type peptidase activity"/>
    <property type="evidence" value="ECO:0007669"/>
    <property type="project" value="UniProtKB-KW"/>
</dbReference>
<keyword evidence="6" id="KW-1185">Reference proteome</keyword>
<dbReference type="AlphaFoldDB" id="A0AAD5USS7"/>
<dbReference type="InterPro" id="IPR036440">
    <property type="entry name" value="Peptidase_C15-like_sf"/>
</dbReference>
<protein>
    <recommendedName>
        <fullName evidence="7">Pyroglutamyl-peptidase I</fullName>
    </recommendedName>
</protein>